<evidence type="ECO:0000256" key="1">
    <source>
        <dbReference type="SAM" id="Coils"/>
    </source>
</evidence>
<name>A0A644TIN6_9ZZZZ</name>
<dbReference type="PANTHER" id="PTHR32309">
    <property type="entry name" value="TYROSINE-PROTEIN KINASE"/>
    <property type="match status" value="1"/>
</dbReference>
<feature type="transmembrane region" description="Helical" evidence="2">
    <location>
        <begin position="16"/>
        <end position="36"/>
    </location>
</feature>
<reference evidence="3" key="1">
    <citation type="submission" date="2019-08" db="EMBL/GenBank/DDBJ databases">
        <authorList>
            <person name="Kucharzyk K."/>
            <person name="Murdoch R.W."/>
            <person name="Higgins S."/>
            <person name="Loffler F."/>
        </authorList>
    </citation>
    <scope>NUCLEOTIDE SEQUENCE</scope>
</reference>
<dbReference type="GO" id="GO:0005886">
    <property type="term" value="C:plasma membrane"/>
    <property type="evidence" value="ECO:0007669"/>
    <property type="project" value="TreeGrafter"/>
</dbReference>
<keyword evidence="2" id="KW-0812">Transmembrane</keyword>
<dbReference type="EMBL" id="VSSQ01000033">
    <property type="protein sequence ID" value="MPL66760.1"/>
    <property type="molecule type" value="Genomic_DNA"/>
</dbReference>
<feature type="coiled-coil region" evidence="1">
    <location>
        <begin position="330"/>
        <end position="360"/>
    </location>
</feature>
<gene>
    <name evidence="3" type="ORF">SDC9_12448</name>
</gene>
<dbReference type="InterPro" id="IPR050445">
    <property type="entry name" value="Bact_polysacc_biosynth/exp"/>
</dbReference>
<dbReference type="AlphaFoldDB" id="A0A644TIN6"/>
<keyword evidence="1" id="KW-0175">Coiled coil</keyword>
<comment type="caution">
    <text evidence="3">The sequence shown here is derived from an EMBL/GenBank/DDBJ whole genome shotgun (WGS) entry which is preliminary data.</text>
</comment>
<sequence>MKIFKYILRVIFKRKWYLILFPLIASIIAIILTNNLSKTFRVTTTIFTGFASGYSIESDANININRESVNTAMDNLINIIKSKSTLERVSYYLYAENMIYGDSTKDNSTIYKDNYIEIFNRTPIDVRKLIEKKSIENTVKNLRIYSQASPKNFVYGLFNWNHQHYCFDALNQIDVKRVGSSDMLEISYEKDDPGIAYNTVKILIEEFKKEYQLLRFGETDSVIQYFQSELARVGNMLRNNEDSLTDYYIDKKIINYTEQTNQIAFQDREYNLEYLRLKMDYNSSLAALDEIEKRMDINLKSIKNNSKFVQHLNEISNLRNEIAFIEINQQDTLAQTKNKLEKRKKEISNKEKEISQFLNSYVSDRYTKEGISSQNIINEWFSELMKNTKANAEIKVLEKRRAEIDKEYTFYAPVGSTLKRKEREISFLENTYLNILQNLNSALLRRKNLQMTSSSIKVINPPMYPLNSNPSKRKMIVLGITIGTLIFILSYFIILELLDRTLKNKIKAEFLIGKEITGAFPDSPKGKYRRHYNDILDKSRHFLFNSIINNLTSSNDSLNIINIISNEKGEGKSFIAENLLKILNEKNINAKLITYHKDFNHEDKNYLLANSIGDFCEIGDEKFIIIEHPALIDSNIPVNIIKASKINLFISLASKAWKDNDQLLYDRLEKECGKENLYIYLNKTSIDATEVFTGLLPPYSWIRKFIYKIIQLDFKTK</sequence>
<feature type="transmembrane region" description="Helical" evidence="2">
    <location>
        <begin position="475"/>
        <end position="498"/>
    </location>
</feature>
<evidence type="ECO:0008006" key="4">
    <source>
        <dbReference type="Google" id="ProtNLM"/>
    </source>
</evidence>
<accession>A0A644TIN6</accession>
<feature type="coiled-coil region" evidence="1">
    <location>
        <begin position="387"/>
        <end position="438"/>
    </location>
</feature>
<proteinExistence type="predicted"/>
<evidence type="ECO:0000256" key="2">
    <source>
        <dbReference type="SAM" id="Phobius"/>
    </source>
</evidence>
<keyword evidence="2" id="KW-1133">Transmembrane helix</keyword>
<keyword evidence="2" id="KW-0472">Membrane</keyword>
<dbReference type="GO" id="GO:0004713">
    <property type="term" value="F:protein tyrosine kinase activity"/>
    <property type="evidence" value="ECO:0007669"/>
    <property type="project" value="TreeGrafter"/>
</dbReference>
<evidence type="ECO:0000313" key="3">
    <source>
        <dbReference type="EMBL" id="MPL66760.1"/>
    </source>
</evidence>
<organism evidence="3">
    <name type="scientific">bioreactor metagenome</name>
    <dbReference type="NCBI Taxonomy" id="1076179"/>
    <lineage>
        <taxon>unclassified sequences</taxon>
        <taxon>metagenomes</taxon>
        <taxon>ecological metagenomes</taxon>
    </lineage>
</organism>
<dbReference type="PANTHER" id="PTHR32309:SF13">
    <property type="entry name" value="FERRIC ENTEROBACTIN TRANSPORT PROTEIN FEPE"/>
    <property type="match status" value="1"/>
</dbReference>
<protein>
    <recommendedName>
        <fullName evidence="4">Polysaccharide chain length determinant N-terminal domain-containing protein</fullName>
    </recommendedName>
</protein>